<dbReference type="Proteomes" id="UP000320212">
    <property type="component" value="Unassembled WGS sequence"/>
</dbReference>
<keyword evidence="2" id="KW-0489">Methyltransferase</keyword>
<keyword evidence="2" id="KW-0808">Transferase</keyword>
<accession>A0A558EY24</accession>
<comment type="caution">
    <text evidence="2">The sequence shown here is derived from an EMBL/GenBank/DDBJ whole genome shotgun (WGS) entry which is preliminary data.</text>
</comment>
<evidence type="ECO:0000313" key="3">
    <source>
        <dbReference type="Proteomes" id="UP000320212"/>
    </source>
</evidence>
<protein>
    <submittedName>
        <fullName evidence="2">SAM-dependent methyltransferase</fullName>
    </submittedName>
</protein>
<gene>
    <name evidence="2" type="ORF">FQA18_20450</name>
</gene>
<name>A0A558EY24_HALVO</name>
<organism evidence="2 3">
    <name type="scientific">Haloferax volcanii</name>
    <name type="common">Halobacterium volcanii</name>
    <dbReference type="NCBI Taxonomy" id="2246"/>
    <lineage>
        <taxon>Archaea</taxon>
        <taxon>Methanobacteriati</taxon>
        <taxon>Methanobacteriota</taxon>
        <taxon>Stenosarchaea group</taxon>
        <taxon>Halobacteria</taxon>
        <taxon>Halobacteriales</taxon>
        <taxon>Haloferacaceae</taxon>
        <taxon>Haloferax</taxon>
    </lineage>
</organism>
<feature type="domain" description="DUF8157" evidence="1">
    <location>
        <begin position="8"/>
        <end position="84"/>
    </location>
</feature>
<dbReference type="GO" id="GO:0032259">
    <property type="term" value="P:methylation"/>
    <property type="evidence" value="ECO:0007669"/>
    <property type="project" value="UniProtKB-KW"/>
</dbReference>
<evidence type="ECO:0000259" key="1">
    <source>
        <dbReference type="Pfam" id="PF26487"/>
    </source>
</evidence>
<sequence length="84" mass="9388">PARFAKMAEMERHVTNRIDLLAVKLSHDLSEGNNQVFKIGDGSEAVDHYAVRTRDTVLNADVADADYGDVLVFENVLALWNDDE</sequence>
<dbReference type="InterPro" id="IPR058959">
    <property type="entry name" value="DUF8157_C"/>
</dbReference>
<evidence type="ECO:0000313" key="2">
    <source>
        <dbReference type="EMBL" id="TVT77829.1"/>
    </source>
</evidence>
<dbReference type="EMBL" id="VMTR01000544">
    <property type="protein sequence ID" value="TVT77829.1"/>
    <property type="molecule type" value="Genomic_DNA"/>
</dbReference>
<dbReference type="GO" id="GO:0008168">
    <property type="term" value="F:methyltransferase activity"/>
    <property type="evidence" value="ECO:0007669"/>
    <property type="project" value="UniProtKB-KW"/>
</dbReference>
<dbReference type="Pfam" id="PF26487">
    <property type="entry name" value="DUF8157_C"/>
    <property type="match status" value="1"/>
</dbReference>
<feature type="non-terminal residue" evidence="2">
    <location>
        <position position="1"/>
    </location>
</feature>
<reference evidence="2 3" key="1">
    <citation type="submission" date="2019-07" db="EMBL/GenBank/DDBJ databases">
        <title>Draft genome sequence of Haloferax volcanii SS0101, isolated from salt farm in Samut Sakhon, Thailand.</title>
        <authorList>
            <person name="Wanthongcharoen S."/>
            <person name="Yamprayoonswat W."/>
            <person name="Ruangsuj P."/>
            <person name="Thongpramul N."/>
            <person name="Jumpathong W."/>
            <person name="Sittihan S."/>
            <person name="Kanjanavas P."/>
            <person name="Yasawong M."/>
        </authorList>
    </citation>
    <scope>NUCLEOTIDE SEQUENCE [LARGE SCALE GENOMIC DNA]</scope>
    <source>
        <strain evidence="2 3">SS0101</strain>
    </source>
</reference>
<proteinExistence type="predicted"/>
<feature type="non-terminal residue" evidence="2">
    <location>
        <position position="84"/>
    </location>
</feature>
<dbReference type="AlphaFoldDB" id="A0A558EY24"/>